<reference evidence="7 8" key="1">
    <citation type="submission" date="2024-09" db="EMBL/GenBank/DDBJ databases">
        <authorList>
            <person name="Sun Q."/>
            <person name="Mori K."/>
        </authorList>
    </citation>
    <scope>NUCLEOTIDE SEQUENCE [LARGE SCALE GENOMIC DNA]</scope>
    <source>
        <strain evidence="7 8">NCAIM B.02529</strain>
    </source>
</reference>
<dbReference type="InterPro" id="IPR007235">
    <property type="entry name" value="Glyco_trans_28_C"/>
</dbReference>
<dbReference type="PANTHER" id="PTHR12867:SF6">
    <property type="entry name" value="N-ACETYLGLUCOSAMINYLDIPHOSPHODOLICHOL N-ACETYLGLUCOSAMINYLTRANSFERASE"/>
    <property type="match status" value="1"/>
</dbReference>
<dbReference type="NCBIfam" id="NF041548">
    <property type="entry name" value="PssE"/>
    <property type="match status" value="1"/>
</dbReference>
<evidence type="ECO:0000256" key="5">
    <source>
        <dbReference type="ARBA" id="ARBA00022824"/>
    </source>
</evidence>
<evidence type="ECO:0000259" key="6">
    <source>
        <dbReference type="Pfam" id="PF04101"/>
    </source>
</evidence>
<evidence type="ECO:0000256" key="3">
    <source>
        <dbReference type="ARBA" id="ARBA00022676"/>
    </source>
</evidence>
<dbReference type="Gene3D" id="3.40.50.2000">
    <property type="entry name" value="Glycogen Phosphorylase B"/>
    <property type="match status" value="1"/>
</dbReference>
<comment type="subcellular location">
    <subcellularLocation>
        <location evidence="1">Endoplasmic reticulum</location>
    </subcellularLocation>
</comment>
<protein>
    <submittedName>
        <fullName evidence="7">PssE/Cps14G family polysaccharide biosynthesis glycosyltransferase</fullName>
    </submittedName>
</protein>
<sequence length="159" mass="18108">MIFVILGTHELPFTRLLDEVERLKQSGEITDEVIVQNGNTAYQTDVMTLKPFVSYDEMDQLFEDARLIITHAGTGSVTTGLKKGKKVIAAARLHKYGEHNDDHQLELVDVFLEQGYIVSWDDGEDLGEVMKEAETFEPKPFQSGKQQMFNLIEDFIEKI</sequence>
<dbReference type="PANTHER" id="PTHR12867">
    <property type="entry name" value="GLYCOSYL TRANSFERASE-RELATED"/>
    <property type="match status" value="1"/>
</dbReference>
<evidence type="ECO:0000256" key="2">
    <source>
        <dbReference type="ARBA" id="ARBA00006962"/>
    </source>
</evidence>
<evidence type="ECO:0000256" key="1">
    <source>
        <dbReference type="ARBA" id="ARBA00004240"/>
    </source>
</evidence>
<dbReference type="Pfam" id="PF04101">
    <property type="entry name" value="Glyco_tran_28_C"/>
    <property type="match status" value="1"/>
</dbReference>
<keyword evidence="4" id="KW-0808">Transferase</keyword>
<comment type="caution">
    <text evidence="7">The sequence shown here is derived from an EMBL/GenBank/DDBJ whole genome shotgun (WGS) entry which is preliminary data.</text>
</comment>
<dbReference type="EMBL" id="JBHLTP010000013">
    <property type="protein sequence ID" value="MFC0525298.1"/>
    <property type="molecule type" value="Genomic_DNA"/>
</dbReference>
<evidence type="ECO:0000313" key="7">
    <source>
        <dbReference type="EMBL" id="MFC0525298.1"/>
    </source>
</evidence>
<dbReference type="InterPro" id="IPR048097">
    <property type="entry name" value="Cps14G-like"/>
</dbReference>
<gene>
    <name evidence="7" type="primary">pssE</name>
    <name evidence="7" type="ORF">ACFFGV_17080</name>
</gene>
<organism evidence="7 8">
    <name type="scientific">Pontibacillus salicampi</name>
    <dbReference type="NCBI Taxonomy" id="1449801"/>
    <lineage>
        <taxon>Bacteria</taxon>
        <taxon>Bacillati</taxon>
        <taxon>Bacillota</taxon>
        <taxon>Bacilli</taxon>
        <taxon>Bacillales</taxon>
        <taxon>Bacillaceae</taxon>
        <taxon>Pontibacillus</taxon>
    </lineage>
</organism>
<dbReference type="InterPro" id="IPR039042">
    <property type="entry name" value="Alg13-like"/>
</dbReference>
<keyword evidence="3" id="KW-0328">Glycosyltransferase</keyword>
<dbReference type="Proteomes" id="UP001589836">
    <property type="component" value="Unassembled WGS sequence"/>
</dbReference>
<keyword evidence="5" id="KW-0256">Endoplasmic reticulum</keyword>
<name>A0ABV6LSR8_9BACI</name>
<proteinExistence type="inferred from homology"/>
<accession>A0ABV6LSR8</accession>
<comment type="similarity">
    <text evidence="2">Belongs to the glycosyltransferase 28 family.</text>
</comment>
<evidence type="ECO:0000256" key="4">
    <source>
        <dbReference type="ARBA" id="ARBA00022679"/>
    </source>
</evidence>
<evidence type="ECO:0000313" key="8">
    <source>
        <dbReference type="Proteomes" id="UP001589836"/>
    </source>
</evidence>
<keyword evidence="8" id="KW-1185">Reference proteome</keyword>
<dbReference type="RefSeq" id="WP_377350398.1">
    <property type="nucleotide sequence ID" value="NZ_JBHLTP010000013.1"/>
</dbReference>
<feature type="domain" description="Glycosyl transferase family 28 C-terminal" evidence="6">
    <location>
        <begin position="1"/>
        <end position="153"/>
    </location>
</feature>